<evidence type="ECO:0000313" key="1">
    <source>
        <dbReference type="EMBL" id="KAF2758872.1"/>
    </source>
</evidence>
<evidence type="ECO:0000313" key="2">
    <source>
        <dbReference type="Proteomes" id="UP000799437"/>
    </source>
</evidence>
<name>A0A6A6W7N4_9PEZI</name>
<organism evidence="1 2">
    <name type="scientific">Pseudovirgaria hyperparasitica</name>
    <dbReference type="NCBI Taxonomy" id="470096"/>
    <lineage>
        <taxon>Eukaryota</taxon>
        <taxon>Fungi</taxon>
        <taxon>Dikarya</taxon>
        <taxon>Ascomycota</taxon>
        <taxon>Pezizomycotina</taxon>
        <taxon>Dothideomycetes</taxon>
        <taxon>Dothideomycetes incertae sedis</taxon>
        <taxon>Acrospermales</taxon>
        <taxon>Acrospermaceae</taxon>
        <taxon>Pseudovirgaria</taxon>
    </lineage>
</organism>
<dbReference type="EMBL" id="ML996570">
    <property type="protein sequence ID" value="KAF2758872.1"/>
    <property type="molecule type" value="Genomic_DNA"/>
</dbReference>
<dbReference type="GeneID" id="54481835"/>
<dbReference type="RefSeq" id="XP_033601323.1">
    <property type="nucleotide sequence ID" value="XM_033740781.1"/>
</dbReference>
<gene>
    <name evidence="1" type="ORF">EJ05DRAFT_324833</name>
</gene>
<proteinExistence type="predicted"/>
<keyword evidence="2" id="KW-1185">Reference proteome</keyword>
<dbReference type="Proteomes" id="UP000799437">
    <property type="component" value="Unassembled WGS sequence"/>
</dbReference>
<sequence length="135" mass="14835">MDNQPSDRQVTISIVPEVRSCYCTIPSGSRKLMQQQTTIDLPRSRSIVCSRSLGADDSVQISRPTPCVHVPVHDQPCHLLGTAYGPGALAADGETRTYWYCCGCGYGPHDYVLHKACILCTRPCCPACTFVYHQT</sequence>
<reference evidence="1" key="1">
    <citation type="journal article" date="2020" name="Stud. Mycol.">
        <title>101 Dothideomycetes genomes: a test case for predicting lifestyles and emergence of pathogens.</title>
        <authorList>
            <person name="Haridas S."/>
            <person name="Albert R."/>
            <person name="Binder M."/>
            <person name="Bloem J."/>
            <person name="Labutti K."/>
            <person name="Salamov A."/>
            <person name="Andreopoulos B."/>
            <person name="Baker S."/>
            <person name="Barry K."/>
            <person name="Bills G."/>
            <person name="Bluhm B."/>
            <person name="Cannon C."/>
            <person name="Castanera R."/>
            <person name="Culley D."/>
            <person name="Daum C."/>
            <person name="Ezra D."/>
            <person name="Gonzalez J."/>
            <person name="Henrissat B."/>
            <person name="Kuo A."/>
            <person name="Liang C."/>
            <person name="Lipzen A."/>
            <person name="Lutzoni F."/>
            <person name="Magnuson J."/>
            <person name="Mondo S."/>
            <person name="Nolan M."/>
            <person name="Ohm R."/>
            <person name="Pangilinan J."/>
            <person name="Park H.-J."/>
            <person name="Ramirez L."/>
            <person name="Alfaro M."/>
            <person name="Sun H."/>
            <person name="Tritt A."/>
            <person name="Yoshinaga Y."/>
            <person name="Zwiers L.-H."/>
            <person name="Turgeon B."/>
            <person name="Goodwin S."/>
            <person name="Spatafora J."/>
            <person name="Crous P."/>
            <person name="Grigoriev I."/>
        </authorList>
    </citation>
    <scope>NUCLEOTIDE SEQUENCE</scope>
    <source>
        <strain evidence="1">CBS 121739</strain>
    </source>
</reference>
<protein>
    <submittedName>
        <fullName evidence="1">Uncharacterized protein</fullName>
    </submittedName>
</protein>
<accession>A0A6A6W7N4</accession>
<dbReference type="AlphaFoldDB" id="A0A6A6W7N4"/>